<dbReference type="InterPro" id="IPR000182">
    <property type="entry name" value="GNAT_dom"/>
</dbReference>
<dbReference type="Gene3D" id="3.40.630.30">
    <property type="match status" value="1"/>
</dbReference>
<dbReference type="CDD" id="cd04301">
    <property type="entry name" value="NAT_SF"/>
    <property type="match status" value="1"/>
</dbReference>
<organism evidence="4 5">
    <name type="scientific">Bradyrhizobium lablabi</name>
    <dbReference type="NCBI Taxonomy" id="722472"/>
    <lineage>
        <taxon>Bacteria</taxon>
        <taxon>Pseudomonadati</taxon>
        <taxon>Pseudomonadota</taxon>
        <taxon>Alphaproteobacteria</taxon>
        <taxon>Hyphomicrobiales</taxon>
        <taxon>Nitrobacteraceae</taxon>
        <taxon>Bradyrhizobium</taxon>
    </lineage>
</organism>
<dbReference type="GO" id="GO:0016747">
    <property type="term" value="F:acyltransferase activity, transferring groups other than amino-acyl groups"/>
    <property type="evidence" value="ECO:0007669"/>
    <property type="project" value="InterPro"/>
</dbReference>
<dbReference type="InterPro" id="IPR016181">
    <property type="entry name" value="Acyl_CoA_acyltransferase"/>
</dbReference>
<evidence type="ECO:0000256" key="1">
    <source>
        <dbReference type="ARBA" id="ARBA00022679"/>
    </source>
</evidence>
<dbReference type="InterPro" id="IPR050832">
    <property type="entry name" value="Bact_Acetyltransf"/>
</dbReference>
<keyword evidence="4" id="KW-0687">Ribonucleoprotein</keyword>
<gene>
    <name evidence="4" type="ORF">SAMN05444171_3604</name>
</gene>
<name>A0A1M6ZGJ4_9BRAD</name>
<dbReference type="PANTHER" id="PTHR43877">
    <property type="entry name" value="AMINOALKYLPHOSPHONATE N-ACETYLTRANSFERASE-RELATED-RELATED"/>
    <property type="match status" value="1"/>
</dbReference>
<dbReference type="EMBL" id="FNTI01000001">
    <property type="protein sequence ID" value="SED25749.1"/>
    <property type="molecule type" value="Genomic_DNA"/>
</dbReference>
<dbReference type="GO" id="GO:0005840">
    <property type="term" value="C:ribosome"/>
    <property type="evidence" value="ECO:0007669"/>
    <property type="project" value="UniProtKB-KW"/>
</dbReference>
<dbReference type="Pfam" id="PF00583">
    <property type="entry name" value="Acetyltransf_1"/>
    <property type="match status" value="1"/>
</dbReference>
<keyword evidence="2" id="KW-0012">Acyltransferase</keyword>
<sequence>MDLEAGPPTCFDQVMSTTLIEVRPAKAADAAAVASTHDEAWRSAYQGIIPGAELEKLINRRGPQWWDSAIRKGSRVSVLVFGDKVAGYANYGRNRARSLHFEGEIYELYLRPEFQGLGFGRRLFTAARRDLVQSGLKSMVIWALSDNDPATEFYRALGGRMVARSSEKFGPKSLDKVAFAWTN</sequence>
<feature type="domain" description="N-acetyltransferase" evidence="3">
    <location>
        <begin position="20"/>
        <end position="183"/>
    </location>
</feature>
<protein>
    <submittedName>
        <fullName evidence="4">Ribosomal protein S18 acetylase RimI</fullName>
    </submittedName>
</protein>
<evidence type="ECO:0000313" key="5">
    <source>
        <dbReference type="Proteomes" id="UP000183208"/>
    </source>
</evidence>
<dbReference type="Proteomes" id="UP000183208">
    <property type="component" value="Unassembled WGS sequence"/>
</dbReference>
<keyword evidence="4" id="KW-0689">Ribosomal protein</keyword>
<dbReference type="PROSITE" id="PS51186">
    <property type="entry name" value="GNAT"/>
    <property type="match status" value="1"/>
</dbReference>
<dbReference type="SUPFAM" id="SSF55729">
    <property type="entry name" value="Acyl-CoA N-acyltransferases (Nat)"/>
    <property type="match status" value="1"/>
</dbReference>
<keyword evidence="1" id="KW-0808">Transferase</keyword>
<evidence type="ECO:0000259" key="3">
    <source>
        <dbReference type="PROSITE" id="PS51186"/>
    </source>
</evidence>
<evidence type="ECO:0000313" key="4">
    <source>
        <dbReference type="EMBL" id="SED25749.1"/>
    </source>
</evidence>
<proteinExistence type="predicted"/>
<evidence type="ECO:0000256" key="2">
    <source>
        <dbReference type="ARBA" id="ARBA00023315"/>
    </source>
</evidence>
<accession>A0A1M6ZGJ4</accession>
<dbReference type="AlphaFoldDB" id="A0A1M6ZGJ4"/>
<reference evidence="4 5" key="1">
    <citation type="submission" date="2016-10" db="EMBL/GenBank/DDBJ databases">
        <authorList>
            <person name="de Groot N.N."/>
        </authorList>
    </citation>
    <scope>NUCLEOTIDE SEQUENCE [LARGE SCALE GENOMIC DNA]</scope>
    <source>
        <strain evidence="4 5">GAS522</strain>
    </source>
</reference>